<evidence type="ECO:0000313" key="3">
    <source>
        <dbReference type="EMBL" id="AFH54231.1"/>
    </source>
</evidence>
<dbReference type="KEGG" id="vg:18937720"/>
<evidence type="ECO:0000313" key="5">
    <source>
        <dbReference type="Proteomes" id="UP000270502"/>
    </source>
</evidence>
<protein>
    <submittedName>
        <fullName evidence="3">Capsid protein</fullName>
    </submittedName>
</protein>
<organism evidence="3 5">
    <name type="scientific">Cassava associated gemycircularvirus 1</name>
    <dbReference type="NCBI Taxonomy" id="1985374"/>
    <lineage>
        <taxon>Viruses</taxon>
        <taxon>Monodnaviria</taxon>
        <taxon>Shotokuvirae</taxon>
        <taxon>Cressdnaviricota</taxon>
        <taxon>Repensiviricetes</taxon>
        <taxon>Geplafuvirales</taxon>
        <taxon>Genomoviridae</taxon>
        <taxon>Gemycircularvirus</taxon>
        <taxon>Gemycircularvirus cassa1</taxon>
    </lineage>
</organism>
<evidence type="ECO:0000313" key="2">
    <source>
        <dbReference type="EMBL" id="AFH54229.1"/>
    </source>
</evidence>
<dbReference type="GeneID" id="18937720"/>
<dbReference type="EMBL" id="JQ412056">
    <property type="protein sequence ID" value="AFH54229.1"/>
    <property type="molecule type" value="Genomic_DNA"/>
</dbReference>
<accession>I0AY94</accession>
<feature type="region of interest" description="Disordered" evidence="1">
    <location>
        <begin position="1"/>
        <end position="32"/>
    </location>
</feature>
<dbReference type="OrthoDB" id="7982at10239"/>
<dbReference type="Proteomes" id="UP000203437">
    <property type="component" value="Segment"/>
</dbReference>
<name>I0AY94_9VIRU</name>
<evidence type="ECO:0000256" key="1">
    <source>
        <dbReference type="SAM" id="MobiDB-lite"/>
    </source>
</evidence>
<reference evidence="4 5" key="1">
    <citation type="journal article" date="2012" name="Virus Res.">
        <title>Molecular characterisation of a novel cassava associated circular ssDNA virus.</title>
        <authorList>
            <person name="Dayaram A."/>
            <person name="Opong A."/>
            <person name="Jaschke A."/>
            <person name="Hadfield J."/>
            <person name="Baschiera M."/>
            <person name="Dobson R.C."/>
            <person name="Offei S.K."/>
            <person name="Shepherd D.N."/>
            <person name="Martin D.P."/>
            <person name="Varsani A."/>
        </authorList>
    </citation>
    <scope>NUCLEOTIDE SEQUENCE [LARGE SCALE GENOMIC DNA]</scope>
    <source>
        <strain evidence="2">G14</strain>
        <strain evidence="3">G5</strain>
    </source>
</reference>
<feature type="compositionally biased region" description="Basic and acidic residues" evidence="1">
    <location>
        <begin position="1"/>
        <end position="12"/>
    </location>
</feature>
<dbReference type="EMBL" id="JQ412057">
    <property type="protein sequence ID" value="AFH54231.1"/>
    <property type="molecule type" value="Genomic_DNA"/>
</dbReference>
<proteinExistence type="predicted"/>
<sequence>MPRATRTSDRLGRGRRRSTRRSSRRSVAKRPPYRKYLRKMSKRRILNITSTKKKDTMTGYTNSTPANQTGGTVYSTDPAIVTGGLNANQCNAFLWCATARTNQVINPTQNTLVPGNKFYTACRTDSNPYMVGLSEKIEIQCNSGMPWQWRRICWTQKGGQGLPANSTSFNLSQQNAITGWNRVMNQVAGNPGTGDQYNLFHHIFRGQVGSDWVDVMTAPLDPQHITVKYDKVVTLASGNEEGFIRAYRRWHPMKKTLSYADEEYGNVENADAFSQVGKKGMGDYYVLDLFRARQGAQTNDSISIRPCATLYWHEK</sequence>
<feature type="compositionally biased region" description="Basic residues" evidence="1">
    <location>
        <begin position="13"/>
        <end position="32"/>
    </location>
</feature>
<dbReference type="Proteomes" id="UP000270502">
    <property type="component" value="Segment"/>
</dbReference>
<keyword evidence="4" id="KW-1185">Reference proteome</keyword>
<evidence type="ECO:0000313" key="4">
    <source>
        <dbReference type="Proteomes" id="UP000203437"/>
    </source>
</evidence>
<dbReference type="RefSeq" id="YP_009021042.1">
    <property type="nucleotide sequence ID" value="NC_023844.1"/>
</dbReference>